<evidence type="ECO:0000313" key="3">
    <source>
        <dbReference type="EMBL" id="KKQ67226.1"/>
    </source>
</evidence>
<organism evidence="3 4">
    <name type="scientific">Candidatus Daviesbacteria bacterium GW2011_GWA2_38_24</name>
    <dbReference type="NCBI Taxonomy" id="1618422"/>
    <lineage>
        <taxon>Bacteria</taxon>
        <taxon>Candidatus Daviesiibacteriota</taxon>
    </lineage>
</organism>
<dbReference type="Pfam" id="PF01408">
    <property type="entry name" value="GFO_IDH_MocA"/>
    <property type="match status" value="1"/>
</dbReference>
<dbReference type="Proteomes" id="UP000034235">
    <property type="component" value="Unassembled WGS sequence"/>
</dbReference>
<gene>
    <name evidence="3" type="ORF">US86_C0001G0153</name>
</gene>
<accession>A0A0G0MQP0</accession>
<evidence type="ECO:0000313" key="4">
    <source>
        <dbReference type="Proteomes" id="UP000034235"/>
    </source>
</evidence>
<dbReference type="InterPro" id="IPR000683">
    <property type="entry name" value="Gfo/Idh/MocA-like_OxRdtase_N"/>
</dbReference>
<name>A0A0G0MQP0_9BACT</name>
<dbReference type="EMBL" id="LBUP01000001">
    <property type="protein sequence ID" value="KKQ67226.1"/>
    <property type="molecule type" value="Genomic_DNA"/>
</dbReference>
<feature type="domain" description="Gfo/Idh/MocA-like oxidoreductase N-terminal" evidence="1">
    <location>
        <begin position="3"/>
        <end position="121"/>
    </location>
</feature>
<evidence type="ECO:0000259" key="2">
    <source>
        <dbReference type="Pfam" id="PF02894"/>
    </source>
</evidence>
<evidence type="ECO:0000259" key="1">
    <source>
        <dbReference type="Pfam" id="PF01408"/>
    </source>
</evidence>
<proteinExistence type="predicted"/>
<dbReference type="AlphaFoldDB" id="A0A0G0MQP0"/>
<dbReference type="Pfam" id="PF02894">
    <property type="entry name" value="GFO_IDH_MocA_C"/>
    <property type="match status" value="1"/>
</dbReference>
<feature type="domain" description="Gfo/Idh/MocA-like oxidoreductase C-terminal" evidence="2">
    <location>
        <begin position="134"/>
        <end position="330"/>
    </location>
</feature>
<dbReference type="InterPro" id="IPR004104">
    <property type="entry name" value="Gfo/Idh/MocA-like_OxRdtase_C"/>
</dbReference>
<protein>
    <submittedName>
        <fullName evidence="3">Oxidoreductase domain protein</fullName>
    </submittedName>
</protein>
<dbReference type="PANTHER" id="PTHR43377">
    <property type="entry name" value="BILIVERDIN REDUCTASE A"/>
    <property type="match status" value="1"/>
</dbReference>
<dbReference type="SUPFAM" id="SSF51735">
    <property type="entry name" value="NAD(P)-binding Rossmann-fold domains"/>
    <property type="match status" value="1"/>
</dbReference>
<comment type="caution">
    <text evidence="3">The sequence shown here is derived from an EMBL/GenBank/DDBJ whole genome shotgun (WGS) entry which is preliminary data.</text>
</comment>
<dbReference type="SUPFAM" id="SSF55347">
    <property type="entry name" value="Glyceraldehyde-3-phosphate dehydrogenase-like, C-terminal domain"/>
    <property type="match status" value="1"/>
</dbReference>
<dbReference type="GO" id="GO:0000166">
    <property type="term" value="F:nucleotide binding"/>
    <property type="evidence" value="ECO:0007669"/>
    <property type="project" value="InterPro"/>
</dbReference>
<dbReference type="InterPro" id="IPR036291">
    <property type="entry name" value="NAD(P)-bd_dom_sf"/>
</dbReference>
<dbReference type="PANTHER" id="PTHR43377:SF1">
    <property type="entry name" value="BILIVERDIN REDUCTASE A"/>
    <property type="match status" value="1"/>
</dbReference>
<reference evidence="3 4" key="1">
    <citation type="journal article" date="2015" name="Nature">
        <title>rRNA introns, odd ribosomes, and small enigmatic genomes across a large radiation of phyla.</title>
        <authorList>
            <person name="Brown C.T."/>
            <person name="Hug L.A."/>
            <person name="Thomas B.C."/>
            <person name="Sharon I."/>
            <person name="Castelle C.J."/>
            <person name="Singh A."/>
            <person name="Wilkins M.J."/>
            <person name="Williams K.H."/>
            <person name="Banfield J.F."/>
        </authorList>
    </citation>
    <scope>NUCLEOTIDE SEQUENCE [LARGE SCALE GENOMIC DNA]</scope>
</reference>
<sequence length="334" mass="37055">MSIRVAVIGTGVMGSKHARVYSQMPGVSLEAVCDIDDKTGREVAKSHNTKYYSDHRKLIEKEHPDAVSIVVPTKYHKKVALDFIESGVNVLIEKPLAPTVKDCEELIGKAKSSKVTLMVGHIERFNPAVSKLQELIHSGVFGDVLSIVVKRVGLFPPRINDVNVVTDLAVHDLDVISKILGGLPVNVFARGGNGIIENREDHGEIFMDYGRFGCFVQVNWVTPIKIRTLSLTGTKGYAELNYITQKLDLYKSQHANNQQEDFKDFVTNFGEPEKMEVEVKPDEPLRLELENFIESIRSCHLPKVTGIDGLNAVLLSEAVNESIKTGQLIQIKTP</sequence>
<dbReference type="Gene3D" id="3.30.360.10">
    <property type="entry name" value="Dihydrodipicolinate Reductase, domain 2"/>
    <property type="match status" value="1"/>
</dbReference>
<dbReference type="InterPro" id="IPR051450">
    <property type="entry name" value="Gfo/Idh/MocA_Oxidoreductases"/>
</dbReference>
<dbReference type="Gene3D" id="3.40.50.720">
    <property type="entry name" value="NAD(P)-binding Rossmann-like Domain"/>
    <property type="match status" value="1"/>
</dbReference>